<evidence type="ECO:0000313" key="1">
    <source>
        <dbReference type="EMBL" id="KAL3716139.1"/>
    </source>
</evidence>
<keyword evidence="2" id="KW-1185">Reference proteome</keyword>
<proteinExistence type="predicted"/>
<name>A0ABD3IPN0_EUCGL</name>
<evidence type="ECO:0000313" key="2">
    <source>
        <dbReference type="Proteomes" id="UP001634007"/>
    </source>
</evidence>
<comment type="caution">
    <text evidence="1">The sequence shown here is derived from an EMBL/GenBank/DDBJ whole genome shotgun (WGS) entry which is preliminary data.</text>
</comment>
<dbReference type="PANTHER" id="PTHR31286">
    <property type="entry name" value="GLYCINE-RICH CELL WALL STRUCTURAL PROTEIN 1.8-LIKE"/>
    <property type="match status" value="1"/>
</dbReference>
<organism evidence="1 2">
    <name type="scientific">Eucalyptus globulus</name>
    <name type="common">Tasmanian blue gum</name>
    <dbReference type="NCBI Taxonomy" id="34317"/>
    <lineage>
        <taxon>Eukaryota</taxon>
        <taxon>Viridiplantae</taxon>
        <taxon>Streptophyta</taxon>
        <taxon>Embryophyta</taxon>
        <taxon>Tracheophyta</taxon>
        <taxon>Spermatophyta</taxon>
        <taxon>Magnoliopsida</taxon>
        <taxon>eudicotyledons</taxon>
        <taxon>Gunneridae</taxon>
        <taxon>Pentapetalae</taxon>
        <taxon>rosids</taxon>
        <taxon>malvids</taxon>
        <taxon>Myrtales</taxon>
        <taxon>Myrtaceae</taxon>
        <taxon>Myrtoideae</taxon>
        <taxon>Eucalypteae</taxon>
        <taxon>Eucalyptus</taxon>
    </lineage>
</organism>
<protein>
    <recommendedName>
        <fullName evidence="3">DUF4283 domain-containing protein</fullName>
    </recommendedName>
</protein>
<dbReference type="PANTHER" id="PTHR31286:SF180">
    <property type="entry name" value="OS10G0362600 PROTEIN"/>
    <property type="match status" value="1"/>
</dbReference>
<accession>A0ABD3IPN0</accession>
<sequence>MDLKKDNQTAVPIWIRLNNLSLNLWLAPAIGGIVSAVGKPLYVDQCTEHTKVISFARICVEIYANQLRCPAIDVVLNGVSRSIAIEFEWKPVECPSCDTFEHRCENATAVDNTNRVELPVQPASDPPAPV</sequence>
<dbReference type="EMBL" id="JBJKBG010000011">
    <property type="protein sequence ID" value="KAL3716139.1"/>
    <property type="molecule type" value="Genomic_DNA"/>
</dbReference>
<gene>
    <name evidence="1" type="ORF">ACJRO7_007843</name>
</gene>
<dbReference type="Proteomes" id="UP001634007">
    <property type="component" value="Unassembled WGS sequence"/>
</dbReference>
<reference evidence="1 2" key="1">
    <citation type="submission" date="2024-11" db="EMBL/GenBank/DDBJ databases">
        <title>Chromosome-level genome assembly of Eucalyptus globulus Labill. provides insights into its genome evolution.</title>
        <authorList>
            <person name="Li X."/>
        </authorList>
    </citation>
    <scope>NUCLEOTIDE SEQUENCE [LARGE SCALE GENOMIC DNA]</scope>
    <source>
        <strain evidence="1">CL2024</strain>
        <tissue evidence="1">Fresh tender leaves</tissue>
    </source>
</reference>
<dbReference type="InterPro" id="IPR040256">
    <property type="entry name" value="At4g02000-like"/>
</dbReference>
<evidence type="ECO:0008006" key="3">
    <source>
        <dbReference type="Google" id="ProtNLM"/>
    </source>
</evidence>
<dbReference type="AlphaFoldDB" id="A0ABD3IPN0"/>